<dbReference type="Gene3D" id="1.10.357.10">
    <property type="entry name" value="Tetracycline Repressor, domain 2"/>
    <property type="match status" value="1"/>
</dbReference>
<evidence type="ECO:0000313" key="4">
    <source>
        <dbReference type="EMBL" id="MBE5039316.1"/>
    </source>
</evidence>
<keyword evidence="1 2" id="KW-0238">DNA-binding</keyword>
<evidence type="ECO:0000259" key="3">
    <source>
        <dbReference type="PROSITE" id="PS50977"/>
    </source>
</evidence>
<dbReference type="GO" id="GO:0003677">
    <property type="term" value="F:DNA binding"/>
    <property type="evidence" value="ECO:0007669"/>
    <property type="project" value="UniProtKB-UniRule"/>
</dbReference>
<dbReference type="EMBL" id="JADCKB010000003">
    <property type="protein sequence ID" value="MBE5039316.1"/>
    <property type="molecule type" value="Genomic_DNA"/>
</dbReference>
<sequence>MLEKKEDLRIRRTHKLLSDALLTLMNQKPFDKITVRDICDTAMIHRSTFYTHFTDKYALLQYCLGEFKTVFDETDLTENSINGYRQYYLSVASSIAAEIQNNKSVYQTIIKKNQEESVMQNFQNELERLILEKLEKCQDTLEFPVPTEFLSTFYAGACMSVLVKWLKGEASYTMDNLLKFLELMIYQPIAIEKKPQNI</sequence>
<dbReference type="PANTHER" id="PTHR43479">
    <property type="entry name" value="ACREF/ENVCD OPERON REPRESSOR-RELATED"/>
    <property type="match status" value="1"/>
</dbReference>
<accession>A0A9D5LWZ1</accession>
<dbReference type="AlphaFoldDB" id="A0A9D5LWZ1"/>
<gene>
    <name evidence="4" type="ORF">INF28_02390</name>
</gene>
<protein>
    <submittedName>
        <fullName evidence="4">TetR/AcrR family transcriptional regulator C-terminal domain-containing protein</fullName>
    </submittedName>
</protein>
<dbReference type="InterPro" id="IPR001647">
    <property type="entry name" value="HTH_TetR"/>
</dbReference>
<dbReference type="InterPro" id="IPR050624">
    <property type="entry name" value="HTH-type_Tx_Regulator"/>
</dbReference>
<reference evidence="4" key="1">
    <citation type="submission" date="2020-10" db="EMBL/GenBank/DDBJ databases">
        <title>ChiBAC.</title>
        <authorList>
            <person name="Zenner C."/>
            <person name="Hitch T.C.A."/>
            <person name="Clavel T."/>
        </authorList>
    </citation>
    <scope>NUCLEOTIDE SEQUENCE</scope>
    <source>
        <strain evidence="4">DSM 107454</strain>
    </source>
</reference>
<keyword evidence="5" id="KW-1185">Reference proteome</keyword>
<feature type="DNA-binding region" description="H-T-H motif" evidence="2">
    <location>
        <begin position="34"/>
        <end position="53"/>
    </location>
</feature>
<dbReference type="Proteomes" id="UP000806542">
    <property type="component" value="Unassembled WGS sequence"/>
</dbReference>
<comment type="caution">
    <text evidence="4">The sequence shown here is derived from an EMBL/GenBank/DDBJ whole genome shotgun (WGS) entry which is preliminary data.</text>
</comment>
<feature type="domain" description="HTH tetR-type" evidence="3">
    <location>
        <begin position="11"/>
        <end position="71"/>
    </location>
</feature>
<dbReference type="Pfam" id="PF14278">
    <property type="entry name" value="TetR_C_8"/>
    <property type="match status" value="1"/>
</dbReference>
<name>A0A9D5LWZ1_9FIRM</name>
<dbReference type="PANTHER" id="PTHR43479:SF16">
    <property type="entry name" value="HTH TETR-TYPE DOMAIN-CONTAINING PROTEIN"/>
    <property type="match status" value="1"/>
</dbReference>
<evidence type="ECO:0000313" key="5">
    <source>
        <dbReference type="Proteomes" id="UP000806542"/>
    </source>
</evidence>
<dbReference type="PROSITE" id="PS50977">
    <property type="entry name" value="HTH_TETR_2"/>
    <property type="match status" value="1"/>
</dbReference>
<dbReference type="InterPro" id="IPR009057">
    <property type="entry name" value="Homeodomain-like_sf"/>
</dbReference>
<organism evidence="4 5">
    <name type="scientific">Ructibacterium gallinarum</name>
    <dbReference type="NCBI Taxonomy" id="2779355"/>
    <lineage>
        <taxon>Bacteria</taxon>
        <taxon>Bacillati</taxon>
        <taxon>Bacillota</taxon>
        <taxon>Clostridia</taxon>
        <taxon>Eubacteriales</taxon>
        <taxon>Oscillospiraceae</taxon>
        <taxon>Ructibacterium</taxon>
    </lineage>
</organism>
<evidence type="ECO:0000256" key="2">
    <source>
        <dbReference type="PROSITE-ProRule" id="PRU00335"/>
    </source>
</evidence>
<evidence type="ECO:0000256" key="1">
    <source>
        <dbReference type="ARBA" id="ARBA00023125"/>
    </source>
</evidence>
<dbReference type="SUPFAM" id="SSF46689">
    <property type="entry name" value="Homeodomain-like"/>
    <property type="match status" value="1"/>
</dbReference>
<dbReference type="RefSeq" id="WP_226391877.1">
    <property type="nucleotide sequence ID" value="NZ_JADCKB010000003.1"/>
</dbReference>
<dbReference type="Pfam" id="PF00440">
    <property type="entry name" value="TetR_N"/>
    <property type="match status" value="1"/>
</dbReference>
<proteinExistence type="predicted"/>
<dbReference type="InterPro" id="IPR039532">
    <property type="entry name" value="TetR_C_Firmicutes"/>
</dbReference>